<organism evidence="1 2">
    <name type="scientific">Candidatus Termititenax persephonae</name>
    <dbReference type="NCBI Taxonomy" id="2218525"/>
    <lineage>
        <taxon>Bacteria</taxon>
        <taxon>Bacillati</taxon>
        <taxon>Candidatus Margulisiibacteriota</taxon>
        <taxon>Candidatus Termititenacia</taxon>
        <taxon>Candidatus Termititenacales</taxon>
        <taxon>Candidatus Termititenacaceae</taxon>
        <taxon>Candidatus Termititenax</taxon>
    </lineage>
</organism>
<gene>
    <name evidence="1" type="ORF">NO2_1624</name>
</gene>
<proteinExistence type="predicted"/>
<dbReference type="SMART" id="SM00028">
    <property type="entry name" value="TPR"/>
    <property type="match status" value="2"/>
</dbReference>
<feature type="non-terminal residue" evidence="1">
    <location>
        <position position="107"/>
    </location>
</feature>
<reference evidence="1 2" key="1">
    <citation type="journal article" date="2019" name="ISME J.">
        <title>Genome analyses of uncultured TG2/ZB3 bacteria in 'Margulisbacteria' specifically attached to ectosymbiotic spirochetes of protists in the termite gut.</title>
        <authorList>
            <person name="Utami Y.D."/>
            <person name="Kuwahara H."/>
            <person name="Igai K."/>
            <person name="Murakami T."/>
            <person name="Sugaya K."/>
            <person name="Morikawa T."/>
            <person name="Nagura Y."/>
            <person name="Yuki M."/>
            <person name="Deevong P."/>
            <person name="Inoue T."/>
            <person name="Kihara K."/>
            <person name="Lo N."/>
            <person name="Yamada A."/>
            <person name="Ohkuma M."/>
            <person name="Hongoh Y."/>
        </authorList>
    </citation>
    <scope>NUCLEOTIDE SEQUENCE [LARGE SCALE GENOMIC DNA]</scope>
    <source>
        <strain evidence="1">NkOx7-02</strain>
    </source>
</reference>
<dbReference type="Pfam" id="PF13181">
    <property type="entry name" value="TPR_8"/>
    <property type="match status" value="1"/>
</dbReference>
<keyword evidence="2" id="KW-1185">Reference proteome</keyword>
<dbReference type="Proteomes" id="UP000275925">
    <property type="component" value="Unassembled WGS sequence"/>
</dbReference>
<dbReference type="Gene3D" id="1.25.40.10">
    <property type="entry name" value="Tetratricopeptide repeat domain"/>
    <property type="match status" value="1"/>
</dbReference>
<dbReference type="AlphaFoldDB" id="A0A388TIV3"/>
<accession>A0A388TIV3</accession>
<evidence type="ECO:0000313" key="1">
    <source>
        <dbReference type="EMBL" id="GBR77201.1"/>
    </source>
</evidence>
<evidence type="ECO:0000313" key="2">
    <source>
        <dbReference type="Proteomes" id="UP000275925"/>
    </source>
</evidence>
<dbReference type="InterPro" id="IPR011990">
    <property type="entry name" value="TPR-like_helical_dom_sf"/>
</dbReference>
<dbReference type="InterPro" id="IPR019734">
    <property type="entry name" value="TPR_rpt"/>
</dbReference>
<protein>
    <submittedName>
        <fullName evidence="1">Uncharacterized protein</fullName>
    </submittedName>
</protein>
<dbReference type="SUPFAM" id="SSF48452">
    <property type="entry name" value="TPR-like"/>
    <property type="match status" value="1"/>
</dbReference>
<sequence>MAEIDHSIDLTTTLKTDQQMQGDVQSVQSFFKIAQEAFNEKRYRLAIIYLRKIIQIDNTYASAFKMLARIFQIRHNYKKAAEILRQGVEINYRDADLHYQLGHTYYL</sequence>
<comment type="caution">
    <text evidence="1">The sequence shown here is derived from an EMBL/GenBank/DDBJ whole genome shotgun (WGS) entry which is preliminary data.</text>
</comment>
<dbReference type="EMBL" id="BGZO01000136">
    <property type="protein sequence ID" value="GBR77201.1"/>
    <property type="molecule type" value="Genomic_DNA"/>
</dbReference>
<name>A0A388TIV3_9BACT</name>